<evidence type="ECO:0000313" key="2">
    <source>
        <dbReference type="Proteomes" id="UP001241377"/>
    </source>
</evidence>
<reference evidence="1" key="1">
    <citation type="submission" date="2023-04" db="EMBL/GenBank/DDBJ databases">
        <title>Draft Genome sequencing of Naganishia species isolated from polar environments using Oxford Nanopore Technology.</title>
        <authorList>
            <person name="Leo P."/>
            <person name="Venkateswaran K."/>
        </authorList>
    </citation>
    <scope>NUCLEOTIDE SEQUENCE</scope>
    <source>
        <strain evidence="1">MNA-CCFEE 5261</strain>
    </source>
</reference>
<dbReference type="EMBL" id="JASBWR010000011">
    <property type="protein sequence ID" value="KAJ9110701.1"/>
    <property type="molecule type" value="Genomic_DNA"/>
</dbReference>
<name>A0ACC2WHY8_9TREE</name>
<comment type="caution">
    <text evidence="1">The sequence shown here is derived from an EMBL/GenBank/DDBJ whole genome shotgun (WGS) entry which is preliminary data.</text>
</comment>
<proteinExistence type="predicted"/>
<dbReference type="Proteomes" id="UP001241377">
    <property type="component" value="Unassembled WGS sequence"/>
</dbReference>
<evidence type="ECO:0000313" key="1">
    <source>
        <dbReference type="EMBL" id="KAJ9110701.1"/>
    </source>
</evidence>
<gene>
    <name evidence="1" type="ORF">QFC19_001530</name>
</gene>
<organism evidence="1 2">
    <name type="scientific">Naganishia cerealis</name>
    <dbReference type="NCBI Taxonomy" id="610337"/>
    <lineage>
        <taxon>Eukaryota</taxon>
        <taxon>Fungi</taxon>
        <taxon>Dikarya</taxon>
        <taxon>Basidiomycota</taxon>
        <taxon>Agaricomycotina</taxon>
        <taxon>Tremellomycetes</taxon>
        <taxon>Filobasidiales</taxon>
        <taxon>Filobasidiaceae</taxon>
        <taxon>Naganishia</taxon>
    </lineage>
</organism>
<sequence length="1917" mass="216311">MAFFGADGLEHQIKQLKAVIAQKDSQLTTLLNEQHKKGELFDENKRAKDDALYRVQAEADRADKAEKALALKSAELSNTLMKLSNAESTVNANNERKKKDEKEIERLQYELDSRLSSSSTSQSRVQEAHSALQSKIKSLEAQLQRVEAEKESLKVDASFADRNAAFRGHVAGGEREKDTVSGLERLVADLRQENIKLIEENRRNGFTSDIPSAPVALCSPQISKRRRRSLSFNGDSRIQQLQDEIEDLKDQLSRGADYAEVDKLKENLANVKKQALKLENEKMALERSSNKAIEAMQTQLESTNEELEYLRHNGSGEATEELETLKKSAKREKESLEGRIASLKEELSIKTASLARVEKRLEGMEDELQSMQALLAAARQAEKESEKELRTLQQQPRQDEGLIQEKLNAASHQITKLEVELSSAQERLDSMSQELKRAKTAPANDQPTGTTSDPSTSTSLAHFEKTIRKLQREVSALSREKEALQANLQENDDLLAEKEEQIFALQTRIPMPSSPVKGGQSDEQLAVMANALKERDEQVLLVQTQRAELEERLRLQDLNVVELNERISALVAELDTAKAAMGEAEVSNGFQCLTSQSLISPHIQTIQQSLHQIEQELHSSQEELRRKECQLESLIQEVEGFRASSQTAEGSQDEKRILEATIQELQARIHVLSEVEVELREAQAMLSNRSYSNTDVESIKQELGRLEMETNRLQTRVEALEAEEFVARQGKEVALERVSQLESHIKAFEEQLAHDEEVYDKIVSELKEEKANVDMKLAKALTEHESLQSQLQDAQEILANRSSATEAGERDIALLQAQAREAELQTKIKHLRDEFDSIENMSSMKLAEAERRESHLEKELQNLRSEHALSVDHVQSLQSTVDMLQSKIQTSIEEAEGHAEARQRLTEVETMLRAASETEDRHYASAEYDAAVIRELRQEVDELSRMLDFAEIEYEVLLEASEKDQQTHDLAVNDLQQRLSALAAEAEQQLETRRIDNENAKETLEKEITAIRDNLSVVELSLQESLDGLQASEDRARKLRMLLQEREKEVTLLKTSMAEIGQPVDNTVLRLREEIAALEARIERRNRQIALEQEKARKLELNLQLAQETLEEQESTTHDLKRDIATFEQQELAYQERIILLNNENTELVGKIQRSTEDAACREEESKLLAAGQREELLQSEITQHHLILQLLLHRSKGMEASLNGDISAKKVNQLLFDVSAARTRLRQLTSMLRKTVAQHEEERRESEVVISTLHHQRHSLDNELDEMRADLAVVVQEKKDIELSAEQSFEELSQIAETHRMEAASAQNEVTSIRDETTSLTKKLNEVENDKKELVEATSEAQDRILQLERSLADTNHRLNENRSAWESQIAREHQQSQFAKELDSARAECIALQATIGALEQELSDAKNRHESGLVASRETQAVLVLAKEAAEDEVARRASEHNELRVEREALLTQIAQLQQALNHQQEVAKTSEQRWQQDVDDIHRKHEITKQQLTAVTGQISQLEATLVISESRCEQLTGEMDHAQGKLAAVEEENDTIQRHLTESQQQKSVLEHRVNSLEATVAALQENETRLIAEYEGSRNDVTASSASLAELQDALQARQLDIESLRTSHAEATRQLQVALEETKRELELAQEGHRIQSGKSESIMHELEEAKGTLFTKTEELQNLVARTRETENLLGEARQTALTLTKERDDLAAEIADFSNERKEFNARLEAMNNEMEEHMENLREAQKAKTSAQRKLEKLERKLKALGETSNANIDKSKTMMTGHPGATGTTKGSVPLRQVAHDVPAPVAAPSSGRKRARETEQQTAASTPPLAAVFAPSPFERTSRSPIKQLPGGRTAFTPNRTPNRPMMFAPTDENLGSKPSAFTPKMRILSDPSPFAKTTPGSTFADEKLATLRTKLADMRTQNM</sequence>
<accession>A0ACC2WHY8</accession>
<keyword evidence="2" id="KW-1185">Reference proteome</keyword>
<protein>
    <submittedName>
        <fullName evidence="1">Uncharacterized protein</fullName>
    </submittedName>
</protein>